<dbReference type="Gene3D" id="3.60.15.10">
    <property type="entry name" value="Ribonuclease Z/Hydroxyacylglutathione hydrolase-like"/>
    <property type="match status" value="1"/>
</dbReference>
<dbReference type="InterPro" id="IPR036866">
    <property type="entry name" value="RibonucZ/Hydroxyglut_hydro"/>
</dbReference>
<dbReference type="GO" id="GO:0046983">
    <property type="term" value="F:protein dimerization activity"/>
    <property type="evidence" value="ECO:0007669"/>
    <property type="project" value="InterPro"/>
</dbReference>
<evidence type="ECO:0000313" key="2">
    <source>
        <dbReference type="EMBL" id="GII05134.1"/>
    </source>
</evidence>
<dbReference type="PANTHER" id="PTHR43223">
    <property type="entry name" value="ALKYL/ARYL-SULFATASE"/>
    <property type="match status" value="1"/>
</dbReference>
<dbReference type="Pfam" id="PF14863">
    <property type="entry name" value="Alkyl_sulf_dimr"/>
    <property type="match status" value="1"/>
</dbReference>
<dbReference type="EMBL" id="BOOK01000062">
    <property type="protein sequence ID" value="GII05134.1"/>
    <property type="molecule type" value="Genomic_DNA"/>
</dbReference>
<dbReference type="InterPro" id="IPR038536">
    <property type="entry name" value="Alkyl/aryl-sulf_dimr_sf"/>
</dbReference>
<dbReference type="PANTHER" id="PTHR43223:SF2">
    <property type="entry name" value="METALLO-BETA-LACTAMASE DOMAIN-CONTAINING PROTEIN"/>
    <property type="match status" value="1"/>
</dbReference>
<evidence type="ECO:0000313" key="3">
    <source>
        <dbReference type="Proteomes" id="UP000634476"/>
    </source>
</evidence>
<dbReference type="SMART" id="SM00849">
    <property type="entry name" value="Lactamase_B"/>
    <property type="match status" value="1"/>
</dbReference>
<organism evidence="2 3">
    <name type="scientific">Planobispora takensis</name>
    <dbReference type="NCBI Taxonomy" id="1367882"/>
    <lineage>
        <taxon>Bacteria</taxon>
        <taxon>Bacillati</taxon>
        <taxon>Actinomycetota</taxon>
        <taxon>Actinomycetes</taxon>
        <taxon>Streptosporangiales</taxon>
        <taxon>Streptosporangiaceae</taxon>
        <taxon>Planobispora</taxon>
    </lineage>
</organism>
<feature type="domain" description="Metallo-beta-lactamase" evidence="1">
    <location>
        <begin position="64"/>
        <end position="258"/>
    </location>
</feature>
<dbReference type="Proteomes" id="UP000634476">
    <property type="component" value="Unassembled WGS sequence"/>
</dbReference>
<dbReference type="AlphaFoldDB" id="A0A8J3TD25"/>
<gene>
    <name evidence="2" type="ORF">Pta02_71420</name>
</gene>
<sequence length="439" mass="47791">MRIPLTQHSEHILTSGSPRERSMDIVEYADLVWSGKADDSIVQGGLAGHGVVDVVDGVGFRSGFGNTVVVRDAGRAALFDTGNPFDAARLHREVREWTADPVTEVVYSHGHIDHVSGVGPFDAEAEAAGRPRPVVSAHEAVAARFDRYLMTLGYNSVINRRQFQIDDLSWPSEYRYPDVVYRDTLTAGPFELFHGKGETDDASVGFLPGQRVLLPGDLFIWVSPNCGNPQKVQRYPREWAIALRRMATLNAEIMLPSHGAPVFGADRVEQALIETAEWLESLVEQTLAMLNDGARLDAIVREVRPPARLADRPYLRPHYDEPEFIVRNIWRLYAGWYDGNPANLKPAPDAVLAAAVAGLAGGAARLGEAAQRALEAGDLRLAGHLAEMAVQAAPEDADLHRIRAEVFAARAAAEASLMARGVFSWAAAESRRAAGPQGG</sequence>
<dbReference type="SUPFAM" id="SSF56281">
    <property type="entry name" value="Metallo-hydrolase/oxidoreductase"/>
    <property type="match status" value="1"/>
</dbReference>
<proteinExistence type="predicted"/>
<dbReference type="InterPro" id="IPR052195">
    <property type="entry name" value="Bact_Alkyl/Aryl-Sulfatase"/>
</dbReference>
<evidence type="ECO:0000259" key="1">
    <source>
        <dbReference type="SMART" id="SM00849"/>
    </source>
</evidence>
<dbReference type="Gene3D" id="1.25.40.880">
    <property type="entry name" value="Alkyl sulfatase, dimerisation domain"/>
    <property type="match status" value="1"/>
</dbReference>
<protein>
    <submittedName>
        <fullName evidence="2">MBL fold metallo-hydrolase</fullName>
    </submittedName>
</protein>
<dbReference type="InterPro" id="IPR029228">
    <property type="entry name" value="Alkyl_sulf_dimr"/>
</dbReference>
<reference evidence="2" key="1">
    <citation type="submission" date="2021-01" db="EMBL/GenBank/DDBJ databases">
        <title>Whole genome shotgun sequence of Planobispora takensis NBRC 109077.</title>
        <authorList>
            <person name="Komaki H."/>
            <person name="Tamura T."/>
        </authorList>
    </citation>
    <scope>NUCLEOTIDE SEQUENCE</scope>
    <source>
        <strain evidence="2">NBRC 109077</strain>
    </source>
</reference>
<keyword evidence="3" id="KW-1185">Reference proteome</keyword>
<dbReference type="InterPro" id="IPR001279">
    <property type="entry name" value="Metallo-B-lactamas"/>
</dbReference>
<accession>A0A8J3TD25</accession>
<name>A0A8J3TD25_9ACTN</name>
<comment type="caution">
    <text evidence="2">The sequence shown here is derived from an EMBL/GenBank/DDBJ whole genome shotgun (WGS) entry which is preliminary data.</text>
</comment>
<dbReference type="Pfam" id="PF00753">
    <property type="entry name" value="Lactamase_B"/>
    <property type="match status" value="1"/>
</dbReference>